<dbReference type="PANTHER" id="PTHR37984:SF5">
    <property type="entry name" value="PROTEIN NYNRIN-LIKE"/>
    <property type="match status" value="1"/>
</dbReference>
<feature type="domain" description="Integrase catalytic" evidence="13">
    <location>
        <begin position="424"/>
        <end position="588"/>
    </location>
</feature>
<keyword evidence="15" id="KW-1185">Reference proteome</keyword>
<dbReference type="GO" id="GO:0003677">
    <property type="term" value="F:DNA binding"/>
    <property type="evidence" value="ECO:0007669"/>
    <property type="project" value="UniProtKB-KW"/>
</dbReference>
<dbReference type="PROSITE" id="PS50878">
    <property type="entry name" value="RT_POL"/>
    <property type="match status" value="1"/>
</dbReference>
<dbReference type="GO" id="GO:0006508">
    <property type="term" value="P:proteolysis"/>
    <property type="evidence" value="ECO:0007669"/>
    <property type="project" value="UniProtKB-KW"/>
</dbReference>
<dbReference type="InterPro" id="IPR041588">
    <property type="entry name" value="Integrase_H2C2"/>
</dbReference>
<keyword evidence="11" id="KW-0511">Multifunctional enzyme</keyword>
<keyword evidence="8" id="KW-0239">DNA-directed DNA polymerase</keyword>
<dbReference type="CDD" id="cd01647">
    <property type="entry name" value="RT_LTR"/>
    <property type="match status" value="1"/>
</dbReference>
<dbReference type="GO" id="GO:0006310">
    <property type="term" value="P:DNA recombination"/>
    <property type="evidence" value="ECO:0007669"/>
    <property type="project" value="UniProtKB-KW"/>
</dbReference>
<evidence type="ECO:0000256" key="11">
    <source>
        <dbReference type="ARBA" id="ARBA00023268"/>
    </source>
</evidence>
<evidence type="ECO:0000259" key="12">
    <source>
        <dbReference type="PROSITE" id="PS50878"/>
    </source>
</evidence>
<dbReference type="InterPro" id="IPR000477">
    <property type="entry name" value="RT_dom"/>
</dbReference>
<dbReference type="SUPFAM" id="SSF54160">
    <property type="entry name" value="Chromo domain-like"/>
    <property type="match status" value="1"/>
</dbReference>
<sequence>MPFGLTNAPATFQCIMNEVFREVIGKFVCVFFDDILVYSPSPEEHIQHLQQVFQLLDANCLRVKLSKCAFGQTQVEYLGYIISNKGVEADHKKIHAMTSWPTPTCIKSLRGFLGLTGYYRRFVRHYGVISKPLTNLLKKGAFQWSNQAQEAFEQLKTAMTSTPVMGIPDFSKPFVVETDACMFGAGAVLMQEGRPLAYFSKAFSSRNMGLSTYEKELLAVVLAVNKWRGYLLGQPFTIRTDQEAIKHLLSQKITTLMQQKWLTKLLGFDYTIVYKKGRDNVVADPLSRLNTGSATQTLEACAISTIIPQWKLDLRKTWENDPEFQAVIAQMATDPASTNFTLADGDLRFNGRLVVGSDGSFRKQIFDTLHGGPEGGHSGIQTSIKRVGNLFWWPSLSKDIKQWVQLCEVCQRCKSEHVPYPGLLQPIPIPSQAWDTVTMDFIESLPKSGGKDTILVIIDKYTKYAHLLALQHPFTAAQVAQTLLDNVFKLHGPPSSIITDRDKIFTSQFWSELFKKMGATSKLTSAYHPQTDGQSERLNQCIEMYLRCLTYQRPHQWHRWLPMAEWWYNTTPHSAIGMTPYQAIYGRPAPTFNYHQAGSSTNSCVNDFIQQRTEIHKLLKMNLQKAQERMKWFADKHRTERVFDEGDEVFVKLKAFKQTSLKEAKDNKFTPRFFGPYKIIKKIGQVAYQLQLPATAKVHPTFHVSLLKKKVGSHAITQLDPPVLNDTPAPAYPHLILDRKIVNRNNAAAVSVLIQWKGMAPEDASWVDYNVLRRHYPQFVDEDIAAQERGIVTAQAHLISV</sequence>
<dbReference type="Pfam" id="PF24626">
    <property type="entry name" value="SH3_Tf2-1"/>
    <property type="match status" value="1"/>
</dbReference>
<dbReference type="InterPro" id="IPR041577">
    <property type="entry name" value="RT_RNaseH_2"/>
</dbReference>
<dbReference type="GO" id="GO:0003964">
    <property type="term" value="F:RNA-directed DNA polymerase activity"/>
    <property type="evidence" value="ECO:0007669"/>
    <property type="project" value="UniProtKB-KW"/>
</dbReference>
<evidence type="ECO:0000256" key="8">
    <source>
        <dbReference type="ARBA" id="ARBA00022932"/>
    </source>
</evidence>
<dbReference type="Gene3D" id="3.30.420.10">
    <property type="entry name" value="Ribonuclease H-like superfamily/Ribonuclease H"/>
    <property type="match status" value="1"/>
</dbReference>
<dbReference type="FunFam" id="3.30.70.270:FF:000020">
    <property type="entry name" value="Transposon Tf2-6 polyprotein-like Protein"/>
    <property type="match status" value="1"/>
</dbReference>
<feature type="domain" description="Reverse transcriptase" evidence="12">
    <location>
        <begin position="1"/>
        <end position="82"/>
    </location>
</feature>
<evidence type="ECO:0000313" key="14">
    <source>
        <dbReference type="EMBL" id="WOG96017.1"/>
    </source>
</evidence>
<evidence type="ECO:0000256" key="7">
    <source>
        <dbReference type="ARBA" id="ARBA00022918"/>
    </source>
</evidence>
<evidence type="ECO:0000256" key="6">
    <source>
        <dbReference type="ARBA" id="ARBA00022908"/>
    </source>
</evidence>
<dbReference type="GO" id="GO:0003887">
    <property type="term" value="F:DNA-directed DNA polymerase activity"/>
    <property type="evidence" value="ECO:0007669"/>
    <property type="project" value="UniProtKB-KW"/>
</dbReference>
<dbReference type="PROSITE" id="PS50994">
    <property type="entry name" value="INTEGRASE"/>
    <property type="match status" value="1"/>
</dbReference>
<dbReference type="InterPro" id="IPR043502">
    <property type="entry name" value="DNA/RNA_pol_sf"/>
</dbReference>
<dbReference type="Gene3D" id="3.10.20.370">
    <property type="match status" value="1"/>
</dbReference>
<evidence type="ECO:0000259" key="13">
    <source>
        <dbReference type="PROSITE" id="PS50994"/>
    </source>
</evidence>
<dbReference type="Pfam" id="PF00665">
    <property type="entry name" value="rve"/>
    <property type="match status" value="1"/>
</dbReference>
<organism evidence="14 15">
    <name type="scientific">Daucus carota subsp. sativus</name>
    <name type="common">Carrot</name>
    <dbReference type="NCBI Taxonomy" id="79200"/>
    <lineage>
        <taxon>Eukaryota</taxon>
        <taxon>Viridiplantae</taxon>
        <taxon>Streptophyta</taxon>
        <taxon>Embryophyta</taxon>
        <taxon>Tracheophyta</taxon>
        <taxon>Spermatophyta</taxon>
        <taxon>Magnoliopsida</taxon>
        <taxon>eudicotyledons</taxon>
        <taxon>Gunneridae</taxon>
        <taxon>Pentapetalae</taxon>
        <taxon>asterids</taxon>
        <taxon>campanulids</taxon>
        <taxon>Apiales</taxon>
        <taxon>Apiaceae</taxon>
        <taxon>Apioideae</taxon>
        <taxon>Scandiceae</taxon>
        <taxon>Daucinae</taxon>
        <taxon>Daucus</taxon>
        <taxon>Daucus sect. Daucus</taxon>
    </lineage>
</organism>
<dbReference type="InterPro" id="IPR050951">
    <property type="entry name" value="Retrovirus_Pol_polyprotein"/>
</dbReference>
<dbReference type="Proteomes" id="UP000077755">
    <property type="component" value="Chromosome 4"/>
</dbReference>
<keyword evidence="6" id="KW-0229">DNA integration</keyword>
<reference evidence="14" key="1">
    <citation type="journal article" date="2016" name="Nat. Genet.">
        <title>A high-quality carrot genome assembly provides new insights into carotenoid accumulation and asterid genome evolution.</title>
        <authorList>
            <person name="Iorizzo M."/>
            <person name="Ellison S."/>
            <person name="Senalik D."/>
            <person name="Zeng P."/>
            <person name="Satapoomin P."/>
            <person name="Huang J."/>
            <person name="Bowman M."/>
            <person name="Iovene M."/>
            <person name="Sanseverino W."/>
            <person name="Cavagnaro P."/>
            <person name="Yildiz M."/>
            <person name="Macko-Podgorni A."/>
            <person name="Moranska E."/>
            <person name="Grzebelus E."/>
            <person name="Grzebelus D."/>
            <person name="Ashrafi H."/>
            <person name="Zheng Z."/>
            <person name="Cheng S."/>
            <person name="Spooner D."/>
            <person name="Van Deynze A."/>
            <person name="Simon P."/>
        </authorList>
    </citation>
    <scope>NUCLEOTIDE SEQUENCE</scope>
    <source>
        <tissue evidence="14">Leaf</tissue>
    </source>
</reference>
<dbReference type="InterPro" id="IPR001584">
    <property type="entry name" value="Integrase_cat-core"/>
</dbReference>
<dbReference type="PANTHER" id="PTHR37984">
    <property type="entry name" value="PROTEIN CBG26694"/>
    <property type="match status" value="1"/>
</dbReference>
<dbReference type="AlphaFoldDB" id="A0AAF1AWW4"/>
<evidence type="ECO:0000313" key="15">
    <source>
        <dbReference type="Proteomes" id="UP000077755"/>
    </source>
</evidence>
<keyword evidence="4" id="KW-0378">Hydrolase</keyword>
<keyword evidence="7" id="KW-0695">RNA-directed DNA polymerase</keyword>
<evidence type="ECO:0000256" key="1">
    <source>
        <dbReference type="ARBA" id="ARBA00022670"/>
    </source>
</evidence>
<dbReference type="InterPro" id="IPR012337">
    <property type="entry name" value="RNaseH-like_sf"/>
</dbReference>
<dbReference type="CDD" id="cd09274">
    <property type="entry name" value="RNase_HI_RT_Ty3"/>
    <property type="match status" value="1"/>
</dbReference>
<evidence type="ECO:0000256" key="10">
    <source>
        <dbReference type="ARBA" id="ARBA00023172"/>
    </source>
</evidence>
<keyword evidence="8" id="KW-0548">Nucleotidyltransferase</keyword>
<reference evidence="14" key="2">
    <citation type="submission" date="2022-03" db="EMBL/GenBank/DDBJ databases">
        <title>Draft title - Genomic analysis of global carrot germplasm unveils the trajectory of domestication and the origin of high carotenoid orange carrot.</title>
        <authorList>
            <person name="Iorizzo M."/>
            <person name="Ellison S."/>
            <person name="Senalik D."/>
            <person name="Macko-Podgorni A."/>
            <person name="Grzebelus D."/>
            <person name="Bostan H."/>
            <person name="Rolling W."/>
            <person name="Curaba J."/>
            <person name="Simon P."/>
        </authorList>
    </citation>
    <scope>NUCLEOTIDE SEQUENCE</scope>
    <source>
        <tissue evidence="14">Leaf</tissue>
    </source>
</reference>
<dbReference type="InterPro" id="IPR016197">
    <property type="entry name" value="Chromo-like_dom_sf"/>
</dbReference>
<keyword evidence="3" id="KW-0064">Aspartyl protease</keyword>
<keyword evidence="5" id="KW-0460">Magnesium</keyword>
<dbReference type="GO" id="GO:0004190">
    <property type="term" value="F:aspartic-type endopeptidase activity"/>
    <property type="evidence" value="ECO:0007669"/>
    <property type="project" value="UniProtKB-KW"/>
</dbReference>
<name>A0AAF1AWW4_DAUCS</name>
<dbReference type="InterPro" id="IPR043128">
    <property type="entry name" value="Rev_trsase/Diguanyl_cyclase"/>
</dbReference>
<keyword evidence="8" id="KW-0808">Transferase</keyword>
<dbReference type="InterPro" id="IPR056924">
    <property type="entry name" value="SH3_Tf2-1"/>
</dbReference>
<evidence type="ECO:0000256" key="2">
    <source>
        <dbReference type="ARBA" id="ARBA00022723"/>
    </source>
</evidence>
<dbReference type="FunFam" id="3.30.70.270:FF:000003">
    <property type="entry name" value="Transposon Ty3-G Gag-Pol polyprotein"/>
    <property type="match status" value="1"/>
</dbReference>
<dbReference type="EMBL" id="CP093346">
    <property type="protein sequence ID" value="WOG96017.1"/>
    <property type="molecule type" value="Genomic_DNA"/>
</dbReference>
<evidence type="ECO:0000256" key="5">
    <source>
        <dbReference type="ARBA" id="ARBA00022842"/>
    </source>
</evidence>
<dbReference type="GO" id="GO:0046872">
    <property type="term" value="F:metal ion binding"/>
    <property type="evidence" value="ECO:0007669"/>
    <property type="project" value="UniProtKB-KW"/>
</dbReference>
<evidence type="ECO:0000256" key="3">
    <source>
        <dbReference type="ARBA" id="ARBA00022750"/>
    </source>
</evidence>
<keyword evidence="10" id="KW-0233">DNA recombination</keyword>
<protein>
    <recommendedName>
        <fullName evidence="16">Integrase catalytic domain-containing protein</fullName>
    </recommendedName>
</protein>
<dbReference type="Gene3D" id="3.30.70.270">
    <property type="match status" value="2"/>
</dbReference>
<dbReference type="FunFam" id="3.30.420.10:FF:000032">
    <property type="entry name" value="Retrovirus-related Pol polyprotein from transposon 297-like Protein"/>
    <property type="match status" value="1"/>
</dbReference>
<keyword evidence="9" id="KW-0238">DNA-binding</keyword>
<keyword evidence="1" id="KW-0645">Protease</keyword>
<dbReference type="SUPFAM" id="SSF56672">
    <property type="entry name" value="DNA/RNA polymerases"/>
    <property type="match status" value="1"/>
</dbReference>
<evidence type="ECO:0008006" key="16">
    <source>
        <dbReference type="Google" id="ProtNLM"/>
    </source>
</evidence>
<proteinExistence type="predicted"/>
<keyword evidence="2" id="KW-0479">Metal-binding</keyword>
<dbReference type="GO" id="GO:0015074">
    <property type="term" value="P:DNA integration"/>
    <property type="evidence" value="ECO:0007669"/>
    <property type="project" value="UniProtKB-KW"/>
</dbReference>
<dbReference type="Pfam" id="PF00078">
    <property type="entry name" value="RVT_1"/>
    <property type="match status" value="1"/>
</dbReference>
<gene>
    <name evidence="14" type="ORF">DCAR_0415347</name>
</gene>
<dbReference type="Gene3D" id="1.10.340.70">
    <property type="match status" value="1"/>
</dbReference>
<dbReference type="InterPro" id="IPR036397">
    <property type="entry name" value="RNaseH_sf"/>
</dbReference>
<evidence type="ECO:0000256" key="4">
    <source>
        <dbReference type="ARBA" id="ARBA00022801"/>
    </source>
</evidence>
<accession>A0AAF1AWW4</accession>
<dbReference type="SUPFAM" id="SSF53098">
    <property type="entry name" value="Ribonuclease H-like"/>
    <property type="match status" value="1"/>
</dbReference>
<dbReference type="Pfam" id="PF17921">
    <property type="entry name" value="Integrase_H2C2"/>
    <property type="match status" value="1"/>
</dbReference>
<evidence type="ECO:0000256" key="9">
    <source>
        <dbReference type="ARBA" id="ARBA00023125"/>
    </source>
</evidence>
<dbReference type="Pfam" id="PF17919">
    <property type="entry name" value="RT_RNaseH_2"/>
    <property type="match status" value="1"/>
</dbReference>